<dbReference type="EMBL" id="JACKRN010000678">
    <property type="protein sequence ID" value="MCV7072312.1"/>
    <property type="molecule type" value="Genomic_DNA"/>
</dbReference>
<evidence type="ECO:0000313" key="4">
    <source>
        <dbReference type="Proteomes" id="UP001140272"/>
    </source>
</evidence>
<evidence type="ECO:0000313" key="1">
    <source>
        <dbReference type="EMBL" id="MCV7072312.1"/>
    </source>
</evidence>
<reference evidence="1" key="2">
    <citation type="journal article" date="2022" name="BMC Genomics">
        <title>Comparative genome analysis of mycobacteria focusing on tRNA and non-coding RNA.</title>
        <authorList>
            <person name="Behra P.R.K."/>
            <person name="Pettersson B.M.F."/>
            <person name="Ramesh M."/>
            <person name="Das S."/>
            <person name="Dasgupta S."/>
            <person name="Kirsebom L.A."/>
        </authorList>
    </citation>
    <scope>NUCLEOTIDE SEQUENCE</scope>
    <source>
        <strain evidence="1">DSM 45406</strain>
    </source>
</reference>
<organism evidence="1 4">
    <name type="scientific">Mycolicibacterium rufum</name>
    <dbReference type="NCBI Taxonomy" id="318424"/>
    <lineage>
        <taxon>Bacteria</taxon>
        <taxon>Bacillati</taxon>
        <taxon>Actinomycetota</taxon>
        <taxon>Actinomycetes</taxon>
        <taxon>Mycobacteriales</taxon>
        <taxon>Mycobacteriaceae</taxon>
        <taxon>Mycolicibacterium</taxon>
    </lineage>
</organism>
<reference evidence="2" key="3">
    <citation type="submission" date="2022-08" db="EMBL/GenBank/DDBJ databases">
        <title>Whole genome sequencing of non-tuberculosis mycobacteria type-strains.</title>
        <authorList>
            <person name="Igarashi Y."/>
            <person name="Osugi A."/>
            <person name="Mitarai S."/>
        </authorList>
    </citation>
    <scope>NUCLEOTIDE SEQUENCE</scope>
    <source>
        <strain evidence="2">JCM 16372</strain>
    </source>
</reference>
<dbReference type="Proteomes" id="UP001055159">
    <property type="component" value="Chromosome"/>
</dbReference>
<keyword evidence="3" id="KW-1185">Reference proteome</keyword>
<dbReference type="RefSeq" id="WP_043415765.1">
    <property type="nucleotide sequence ID" value="NZ_CP092427.2"/>
</dbReference>
<accession>A0A9X3BQA1</accession>
<sequence>MSLLLAPAVAAQPVDAVADPSAPPVQVATPGNENADPASVAACSQFADVLDSTAAYYGDFADSLEAFAAVDYSDPAVASSNVLGRTALRQGAGVAMAAAGTPGLPPAVAEPMRQWSVDATKLLIKMGLRGGQESLNTTADEMNNDALAAQQACADAGTHA</sequence>
<reference evidence="1" key="1">
    <citation type="submission" date="2020-07" db="EMBL/GenBank/DDBJ databases">
        <authorList>
            <person name="Pettersson B.M.F."/>
            <person name="Behra P.R.K."/>
            <person name="Ramesh M."/>
            <person name="Das S."/>
            <person name="Dasgupta S."/>
            <person name="Kirsebom L.A."/>
        </authorList>
    </citation>
    <scope>NUCLEOTIDE SEQUENCE</scope>
    <source>
        <strain evidence="1">DSM 45406</strain>
    </source>
</reference>
<protein>
    <submittedName>
        <fullName evidence="1">Uncharacterized protein</fullName>
    </submittedName>
</protein>
<dbReference type="EMBL" id="CP092427">
    <property type="protein sequence ID" value="ULP36643.1"/>
    <property type="molecule type" value="Genomic_DNA"/>
</dbReference>
<dbReference type="AlphaFoldDB" id="A0A9X3BQA1"/>
<evidence type="ECO:0000313" key="3">
    <source>
        <dbReference type="Proteomes" id="UP001055159"/>
    </source>
</evidence>
<proteinExistence type="predicted"/>
<evidence type="ECO:0000313" key="2">
    <source>
        <dbReference type="EMBL" id="ULP36643.1"/>
    </source>
</evidence>
<gene>
    <name evidence="1" type="ORF">H7H73_19955</name>
    <name evidence="2" type="ORF">MJO55_26300</name>
</gene>
<dbReference type="Proteomes" id="UP001140272">
    <property type="component" value="Unassembled WGS sequence"/>
</dbReference>
<name>A0A9X3BQA1_9MYCO</name>